<dbReference type="SUPFAM" id="SSF52540">
    <property type="entry name" value="P-loop containing nucleoside triphosphate hydrolases"/>
    <property type="match status" value="1"/>
</dbReference>
<feature type="region of interest" description="Disordered" evidence="1">
    <location>
        <begin position="328"/>
        <end position="360"/>
    </location>
</feature>
<dbReference type="EMBL" id="CP000738">
    <property type="protein sequence ID" value="ABR60041.1"/>
    <property type="molecule type" value="Genomic_DNA"/>
</dbReference>
<reference evidence="3" key="1">
    <citation type="submission" date="2007-06" db="EMBL/GenBank/DDBJ databases">
        <title>Complete sequence of Sinorhizobium medicae WSM419 chromosome.</title>
        <authorList>
            <consortium name="US DOE Joint Genome Institute"/>
            <person name="Copeland A."/>
            <person name="Lucas S."/>
            <person name="Lapidus A."/>
            <person name="Barry K."/>
            <person name="Glavina del Rio T."/>
            <person name="Dalin E."/>
            <person name="Tice H."/>
            <person name="Pitluck S."/>
            <person name="Chain P."/>
            <person name="Malfatti S."/>
            <person name="Shin M."/>
            <person name="Vergez L."/>
            <person name="Schmutz J."/>
            <person name="Larimer F."/>
            <person name="Land M."/>
            <person name="Hauser L."/>
            <person name="Kyrpides N."/>
            <person name="Mikhailova N."/>
            <person name="Reeve W.G."/>
            <person name="Richardson P."/>
        </authorList>
    </citation>
    <scope>NUCLEOTIDE SEQUENCE [LARGE SCALE GENOMIC DNA]</scope>
    <source>
        <strain evidence="3">WSM419</strain>
    </source>
</reference>
<dbReference type="Gene3D" id="3.40.50.300">
    <property type="entry name" value="P-loop containing nucleotide triphosphate hydrolases"/>
    <property type="match status" value="1"/>
</dbReference>
<gene>
    <name evidence="2" type="ordered locus">Smed_1191</name>
</gene>
<dbReference type="AlphaFoldDB" id="A6U8R1"/>
<name>A6U8R1_SINMW</name>
<dbReference type="RefSeq" id="WP_011975359.1">
    <property type="nucleotide sequence ID" value="NC_009636.1"/>
</dbReference>
<dbReference type="STRING" id="366394.Smed_1191"/>
<dbReference type="InterPro" id="IPR027417">
    <property type="entry name" value="P-loop_NTPase"/>
</dbReference>
<evidence type="ECO:0000256" key="1">
    <source>
        <dbReference type="SAM" id="MobiDB-lite"/>
    </source>
</evidence>
<accession>A6U8R1</accession>
<evidence type="ECO:0008006" key="4">
    <source>
        <dbReference type="Google" id="ProtNLM"/>
    </source>
</evidence>
<protein>
    <recommendedName>
        <fullName evidence="4">AAA+ ATPase domain-containing protein</fullName>
    </recommendedName>
</protein>
<sequence>MTAKNLSPALVEALSRVRQSMSADQTALADRMATINARHLKTFRDDAFAAHVDRMKRGLVAHYSGDEKQYRMILVVGSSHSGKSTLVEHALDNDPAFHSYVDSEGTETVPVLRFQAPSPCTLRNLAVDGLEALGFPVKSDIVESRAWPLFRQQLKHRKVLFIFIDEAQQTINSNNEHEIQKLRDTFKHLVQMDDWPIRLILAGVSPLERLREDMQIRSRSTVLNVGDLDPVAHRAHVVHWVTKIVNEHAELALADFLNGDFPEKLVHACGGCFGSIVESTRLAVEHALIEGVDEVGVAHFATAYAQRTGCSPSNNIFTAKDWRSLAPGAARKEDAKAGSAPATNPASGPMKPLRGGERRK</sequence>
<organism evidence="2 3">
    <name type="scientific">Sinorhizobium medicae (strain WSM419)</name>
    <name type="common">Ensifer medicae</name>
    <dbReference type="NCBI Taxonomy" id="366394"/>
    <lineage>
        <taxon>Bacteria</taxon>
        <taxon>Pseudomonadati</taxon>
        <taxon>Pseudomonadota</taxon>
        <taxon>Alphaproteobacteria</taxon>
        <taxon>Hyphomicrobiales</taxon>
        <taxon>Rhizobiaceae</taxon>
        <taxon>Sinorhizobium/Ensifer group</taxon>
        <taxon>Sinorhizobium</taxon>
    </lineage>
</organism>
<reference evidence="2 3" key="2">
    <citation type="journal article" date="2010" name="Stand. Genomic Sci.">
        <title>Complete genome sequence of the Medicago microsymbiont Ensifer (Sinorhizobium) medicae strain WSM419.</title>
        <authorList>
            <person name="Reeve W."/>
            <person name="Chain P."/>
            <person name="O'Hara G."/>
            <person name="Ardley J."/>
            <person name="Nandesena K."/>
            <person name="Brau L."/>
            <person name="Tiwari R."/>
            <person name="Malfatti S."/>
            <person name="Kiss H."/>
            <person name="Lapidus A."/>
            <person name="Copeland A."/>
            <person name="Nolan M."/>
            <person name="Land M."/>
            <person name="Hauser L."/>
            <person name="Chang Y.J."/>
            <person name="Ivanova N."/>
            <person name="Mavromatis K."/>
            <person name="Markowitz V."/>
            <person name="Kyrpides N."/>
            <person name="Gollagher M."/>
            <person name="Yates R."/>
            <person name="Dilworth M."/>
            <person name="Howieson J."/>
        </authorList>
    </citation>
    <scope>NUCLEOTIDE SEQUENCE [LARGE SCALE GENOMIC DNA]</scope>
    <source>
        <strain evidence="2 3">WSM419</strain>
    </source>
</reference>
<dbReference type="PATRIC" id="fig|366394.8.peg.4322"/>
<dbReference type="Proteomes" id="UP000001108">
    <property type="component" value="Chromosome"/>
</dbReference>
<dbReference type="Pfam" id="PF05621">
    <property type="entry name" value="TniB"/>
    <property type="match status" value="1"/>
</dbReference>
<dbReference type="InterPro" id="IPR008868">
    <property type="entry name" value="TniB"/>
</dbReference>
<dbReference type="HOGENOM" id="CLU_063451_0_1_5"/>
<dbReference type="eggNOG" id="COG2842">
    <property type="taxonomic scope" value="Bacteria"/>
</dbReference>
<dbReference type="KEGG" id="smd:Smed_1191"/>
<dbReference type="OrthoDB" id="5288220at2"/>
<evidence type="ECO:0000313" key="2">
    <source>
        <dbReference type="EMBL" id="ABR60041.1"/>
    </source>
</evidence>
<proteinExistence type="predicted"/>
<evidence type="ECO:0000313" key="3">
    <source>
        <dbReference type="Proteomes" id="UP000001108"/>
    </source>
</evidence>